<feature type="coiled-coil region" evidence="1">
    <location>
        <begin position="730"/>
        <end position="775"/>
    </location>
</feature>
<feature type="region of interest" description="Disordered" evidence="2">
    <location>
        <begin position="263"/>
        <end position="360"/>
    </location>
</feature>
<sequence length="928" mass="102136">MAKLDLMKFSGPGKVLDSLSEIRFTCRKRIVESFPDSSMEFQKQVGDITMALVLGLTIEQYRGNGEGEGLQRLAEEAWRRIRNLDAIPGVFLPDSLERASMVNLIIQCLPSVERALDELVKSAECGLSNGSSFIAKITNVFLLDGKTRSAEPEIRGGSVESTPLNHHGLHGTPGSRPPFYVLEQKGNEADPTTVSSPNKKARVASNSRVEDRRSFENIPMTRTRSRNHMSAIVNVERVDAVMTGRKQSPQTHQGTPLGAEELELENDSQGSPEIAVHPTLSPGRAGCSPAQRSSEVRNQENGGILTLSSSQRQLQTEIAGRESDSTSVVYPKSFTRITPRPQSTNAQITSPNGDAKDIRGEHAEPLRCLELGDPWSRTGRQDNFSVPYCVTLENRKRENLPFGQHSVDKIQPVLPVQRTTISVDSVESLDKLASKPTEEGDRGSELQTPLNRKFSIGSYNAKHVVAESPRTPPGHIPPLGSKSLPLDREEPGISRRELRSTNTRRVAVNQLISDKGRKSHMEPDWKETPAIEKNEAPGRCTRPEQYTPSTSGARRFPVLRGDAERLRIEPGYPEEDSVSNVLSAISKGLKDQATLVAFEETLISVAGGVLGFEDAMSRLNVVLESYPASKNLLHVFVDEGLEAAIADSKSPGSDEILRNNIEDPLSMIIGDIDSGQRENVTQRLDNITALLVCITRQVDQLAARRGADDLESFPGHSDHRDSMATETKQHLNFENRLRRMEALLNEHREENVQLRKLMEGKLNRMDRRLKEYINTRSNPDPSSIVSSPAAIISNGNVFYPMITEGVEPGSDGTHGQAQPDQHLLTDILVYEQGKKEVFIVNGAENQGLLRVRSLDTGKEFCTKGSQLLIVPPRNGDLVRVLTGPKQGSVGVLLCLCPPLAILRLFEGQIESHLLSVLGPVGRLRLPSS</sequence>
<accession>A0A7S1TEJ0</accession>
<gene>
    <name evidence="3" type="ORF">CCAE0312_LOCUS6495</name>
</gene>
<dbReference type="EMBL" id="HBGH01011686">
    <property type="protein sequence ID" value="CAD9234406.1"/>
    <property type="molecule type" value="Transcribed_RNA"/>
</dbReference>
<dbReference type="AlphaFoldDB" id="A0A7S1TEJ0"/>
<evidence type="ECO:0000256" key="1">
    <source>
        <dbReference type="SAM" id="Coils"/>
    </source>
</evidence>
<evidence type="ECO:0000313" key="3">
    <source>
        <dbReference type="EMBL" id="CAD9234406.1"/>
    </source>
</evidence>
<name>A0A7S1TEJ0_9RHOD</name>
<organism evidence="3">
    <name type="scientific">Compsopogon caeruleus</name>
    <dbReference type="NCBI Taxonomy" id="31354"/>
    <lineage>
        <taxon>Eukaryota</taxon>
        <taxon>Rhodophyta</taxon>
        <taxon>Compsopogonophyceae</taxon>
        <taxon>Compsopogonales</taxon>
        <taxon>Compsopogonaceae</taxon>
        <taxon>Compsopogon</taxon>
    </lineage>
</organism>
<feature type="compositionally biased region" description="Polar residues" evidence="2">
    <location>
        <begin position="306"/>
        <end position="316"/>
    </location>
</feature>
<proteinExistence type="predicted"/>
<feature type="region of interest" description="Disordered" evidence="2">
    <location>
        <begin position="152"/>
        <end position="176"/>
    </location>
</feature>
<feature type="region of interest" description="Disordered" evidence="2">
    <location>
        <begin position="466"/>
        <end position="492"/>
    </location>
</feature>
<evidence type="ECO:0000256" key="2">
    <source>
        <dbReference type="SAM" id="MobiDB-lite"/>
    </source>
</evidence>
<feature type="compositionally biased region" description="Polar residues" evidence="2">
    <location>
        <begin position="340"/>
        <end position="352"/>
    </location>
</feature>
<feature type="region of interest" description="Disordered" evidence="2">
    <location>
        <begin position="535"/>
        <end position="554"/>
    </location>
</feature>
<feature type="region of interest" description="Disordered" evidence="2">
    <location>
        <begin position="188"/>
        <end position="211"/>
    </location>
</feature>
<protein>
    <submittedName>
        <fullName evidence="3">Uncharacterized protein</fullName>
    </submittedName>
</protein>
<reference evidence="3" key="1">
    <citation type="submission" date="2021-01" db="EMBL/GenBank/DDBJ databases">
        <authorList>
            <person name="Corre E."/>
            <person name="Pelletier E."/>
            <person name="Niang G."/>
            <person name="Scheremetjew M."/>
            <person name="Finn R."/>
            <person name="Kale V."/>
            <person name="Holt S."/>
            <person name="Cochrane G."/>
            <person name="Meng A."/>
            <person name="Brown T."/>
            <person name="Cohen L."/>
        </authorList>
    </citation>
    <scope>NUCLEOTIDE SEQUENCE</scope>
    <source>
        <strain evidence="3">SAG 36.94</strain>
    </source>
</reference>
<keyword evidence="1" id="KW-0175">Coiled coil</keyword>